<sequence length="279" mass="29724">MSAVPATEAAAPEGWRAGLELGFAATGSGKTLLARRRHHGPLAVQRPFHPEGGVCHVYVLHPPGGVVAGDRLSIRVEADPGAAALVTTPAAGKFYRSAGPLARQSVALTIAPGAALEWLPQETIVYQGARVASTTRVDLREGARFLGWEVLALGRPAAGEGFEAGEAGLDWRIDLEGQPLYLERLVLDPWAFRAHWGLRGRAALGTLFAYPATAAQLDTVRGLVGDRPDLGVSLIEGLLICRGLDARADVLRRFFEQVWAALRPGVMGRPACPPRIWAT</sequence>
<proteinExistence type="inferred from homology"/>
<dbReference type="PANTHER" id="PTHR33643:SF1">
    <property type="entry name" value="UREASE ACCESSORY PROTEIN D"/>
    <property type="match status" value="1"/>
</dbReference>
<dbReference type="AlphaFoldDB" id="A0A1Y6D4J7"/>
<evidence type="ECO:0000313" key="5">
    <source>
        <dbReference type="EMBL" id="SMF95462.1"/>
    </source>
</evidence>
<accession>A0A1Y6D4J7</accession>
<dbReference type="GO" id="GO:0005737">
    <property type="term" value="C:cytoplasm"/>
    <property type="evidence" value="ECO:0007669"/>
    <property type="project" value="UniProtKB-SubCell"/>
</dbReference>
<protein>
    <recommendedName>
        <fullName evidence="4">Urease accessory protein UreD</fullName>
    </recommendedName>
</protein>
<comment type="similarity">
    <text evidence="1 4">Belongs to the UreD family.</text>
</comment>
<keyword evidence="4" id="KW-0963">Cytoplasm</keyword>
<evidence type="ECO:0000256" key="3">
    <source>
        <dbReference type="ARBA" id="ARBA00023186"/>
    </source>
</evidence>
<keyword evidence="3 4" id="KW-0143">Chaperone</keyword>
<dbReference type="EMBL" id="FXAM01000001">
    <property type="protein sequence ID" value="SMF95462.1"/>
    <property type="molecule type" value="Genomic_DNA"/>
</dbReference>
<dbReference type="InterPro" id="IPR002669">
    <property type="entry name" value="UreD"/>
</dbReference>
<dbReference type="STRING" id="1760988.SAMN02949497_2826"/>
<dbReference type="RefSeq" id="WP_085213699.1">
    <property type="nucleotide sequence ID" value="NZ_FXAM01000001.1"/>
</dbReference>
<evidence type="ECO:0000256" key="4">
    <source>
        <dbReference type="HAMAP-Rule" id="MF_01384"/>
    </source>
</evidence>
<dbReference type="GO" id="GO:0016151">
    <property type="term" value="F:nickel cation binding"/>
    <property type="evidence" value="ECO:0007669"/>
    <property type="project" value="UniProtKB-UniRule"/>
</dbReference>
<gene>
    <name evidence="4" type="primary">ureD</name>
    <name evidence="5" type="ORF">SAMN02949497_2826</name>
</gene>
<comment type="subcellular location">
    <subcellularLocation>
        <location evidence="4">Cytoplasm</location>
    </subcellularLocation>
</comment>
<dbReference type="OrthoDB" id="9798842at2"/>
<reference evidence="5 6" key="1">
    <citation type="submission" date="2016-12" db="EMBL/GenBank/DDBJ databases">
        <authorList>
            <person name="Song W.-J."/>
            <person name="Kurnit D.M."/>
        </authorList>
    </citation>
    <scope>NUCLEOTIDE SEQUENCE [LARGE SCALE GENOMIC DNA]</scope>
    <source>
        <strain evidence="5 6">175</strain>
    </source>
</reference>
<dbReference type="Proteomes" id="UP000192923">
    <property type="component" value="Unassembled WGS sequence"/>
</dbReference>
<evidence type="ECO:0000256" key="1">
    <source>
        <dbReference type="ARBA" id="ARBA00007177"/>
    </source>
</evidence>
<dbReference type="PANTHER" id="PTHR33643">
    <property type="entry name" value="UREASE ACCESSORY PROTEIN D"/>
    <property type="match status" value="1"/>
</dbReference>
<name>A0A1Y6D4J7_9GAMM</name>
<dbReference type="HAMAP" id="MF_01384">
    <property type="entry name" value="UreD"/>
    <property type="match status" value="1"/>
</dbReference>
<comment type="function">
    <text evidence="4">Required for maturation of urease via the functional incorporation of the urease nickel metallocenter.</text>
</comment>
<dbReference type="Pfam" id="PF01774">
    <property type="entry name" value="UreD"/>
    <property type="match status" value="1"/>
</dbReference>
<evidence type="ECO:0000256" key="2">
    <source>
        <dbReference type="ARBA" id="ARBA00022988"/>
    </source>
</evidence>
<organism evidence="5 6">
    <name type="scientific">Methylomagnum ishizawai</name>
    <dbReference type="NCBI Taxonomy" id="1760988"/>
    <lineage>
        <taxon>Bacteria</taxon>
        <taxon>Pseudomonadati</taxon>
        <taxon>Pseudomonadota</taxon>
        <taxon>Gammaproteobacteria</taxon>
        <taxon>Methylococcales</taxon>
        <taxon>Methylococcaceae</taxon>
        <taxon>Methylomagnum</taxon>
    </lineage>
</organism>
<keyword evidence="6" id="KW-1185">Reference proteome</keyword>
<keyword evidence="2 4" id="KW-0996">Nickel insertion</keyword>
<evidence type="ECO:0000313" key="6">
    <source>
        <dbReference type="Proteomes" id="UP000192923"/>
    </source>
</evidence>
<comment type="subunit">
    <text evidence="4">UreD, UreF and UreG form a complex that acts as a GTP-hydrolysis-dependent molecular chaperone, activating the urease apoprotein by helping to assemble the nickel containing metallocenter of UreC. The UreE protein probably delivers the nickel.</text>
</comment>